<accession>A0A7J9NF96</accession>
<reference evidence="2 3" key="1">
    <citation type="journal article" date="2019" name="Genome Biol. Evol.">
        <title>Insights into the evolution of the New World diploid cottons (Gossypium, subgenus Houzingenia) based on genome sequencing.</title>
        <authorList>
            <person name="Grover C.E."/>
            <person name="Arick M.A. 2nd"/>
            <person name="Thrash A."/>
            <person name="Conover J.L."/>
            <person name="Sanders W.S."/>
            <person name="Peterson D.G."/>
            <person name="Frelichowski J.E."/>
            <person name="Scheffler J.A."/>
            <person name="Scheffler B.E."/>
            <person name="Wendel J.F."/>
        </authorList>
    </citation>
    <scope>NUCLEOTIDE SEQUENCE [LARGE SCALE GENOMIC DNA]</scope>
    <source>
        <strain evidence="2">1</strain>
        <tissue evidence="2">Leaf</tissue>
    </source>
</reference>
<dbReference type="PANTHER" id="PTHR31852">
    <property type="entry name" value="LATE EMBRYOGENESIS ABUNDANT (LEA) HYDROXYPROLINE-RICH GLYCOPROTEIN FAMILY"/>
    <property type="match status" value="1"/>
</dbReference>
<dbReference type="EMBL" id="JABFAF010280197">
    <property type="protein sequence ID" value="MBA0882001.1"/>
    <property type="molecule type" value="Genomic_DNA"/>
</dbReference>
<keyword evidence="1" id="KW-0812">Transmembrane</keyword>
<keyword evidence="1" id="KW-0472">Membrane</keyword>
<comment type="caution">
    <text evidence="2">The sequence shown here is derived from an EMBL/GenBank/DDBJ whole genome shotgun (WGS) entry which is preliminary data.</text>
</comment>
<evidence type="ECO:0000313" key="2">
    <source>
        <dbReference type="EMBL" id="MBA0882001.1"/>
    </source>
</evidence>
<keyword evidence="1" id="KW-1133">Transmembrane helix</keyword>
<name>A0A7J9NF96_GOSSC</name>
<feature type="transmembrane region" description="Helical" evidence="1">
    <location>
        <begin position="162"/>
        <end position="184"/>
    </location>
</feature>
<dbReference type="OrthoDB" id="1894389at2759"/>
<evidence type="ECO:0000256" key="1">
    <source>
        <dbReference type="SAM" id="Phobius"/>
    </source>
</evidence>
<feature type="transmembrane region" description="Helical" evidence="1">
    <location>
        <begin position="249"/>
        <end position="267"/>
    </location>
</feature>
<keyword evidence="3" id="KW-1185">Reference proteome</keyword>
<proteinExistence type="predicted"/>
<dbReference type="AlphaFoldDB" id="A0A7J9NF96"/>
<feature type="transmembrane region" description="Helical" evidence="1">
    <location>
        <begin position="37"/>
        <end position="60"/>
    </location>
</feature>
<organism evidence="2 3">
    <name type="scientific">Gossypium schwendimanii</name>
    <name type="common">Cotton</name>
    <dbReference type="NCBI Taxonomy" id="34291"/>
    <lineage>
        <taxon>Eukaryota</taxon>
        <taxon>Viridiplantae</taxon>
        <taxon>Streptophyta</taxon>
        <taxon>Embryophyta</taxon>
        <taxon>Tracheophyta</taxon>
        <taxon>Spermatophyta</taxon>
        <taxon>Magnoliopsida</taxon>
        <taxon>eudicotyledons</taxon>
        <taxon>Gunneridae</taxon>
        <taxon>Pentapetalae</taxon>
        <taxon>rosids</taxon>
        <taxon>malvids</taxon>
        <taxon>Malvales</taxon>
        <taxon>Malvaceae</taxon>
        <taxon>Malvoideae</taxon>
        <taxon>Gossypium</taxon>
    </lineage>
</organism>
<protein>
    <recommendedName>
        <fullName evidence="4">Late embryogenesis abundant protein LEA-2 subgroup domain-containing protein</fullName>
    </recommendedName>
</protein>
<dbReference type="InterPro" id="IPR055301">
    <property type="entry name" value="Lea14-like_2"/>
</dbReference>
<evidence type="ECO:0000313" key="3">
    <source>
        <dbReference type="Proteomes" id="UP000593576"/>
    </source>
</evidence>
<evidence type="ECO:0008006" key="4">
    <source>
        <dbReference type="Google" id="ProtNLM"/>
    </source>
</evidence>
<dbReference type="Proteomes" id="UP000593576">
    <property type="component" value="Unassembled WGS sequence"/>
</dbReference>
<sequence>MQEDLQAKSLEPIEDCPRSDMMFGWIEPKQDKNSSKCLVYILAIMVIQGSILLVLANIFLRARTPDFEIGSVKVRNLKYGNSSAPSFNFTLVTQVTVENTNFGEFRFDKSTGTVWCGSEVVGLMKIPKGIAQARATEKMKVSINVSSLWLSDAKNLRKNMSYGLSFALLSFFVISSSSSSLCYAQWPGMKLRSLAEPSFLGPAANFSYPHANNQSAAFTVSPSCKPMHRAPFLYINPSRRQHNINTVRFLLVFSVAACIFAAKASTFDADTRLLMDEIHVYNC</sequence>
<gene>
    <name evidence="2" type="ORF">Goshw_023579</name>
</gene>